<dbReference type="Proteomes" id="UP000094336">
    <property type="component" value="Unassembled WGS sequence"/>
</dbReference>
<dbReference type="FunFam" id="3.30.1370.100:FF:000001">
    <property type="entry name" value="Mismatch repair endonuclease pms1, putative"/>
    <property type="match status" value="1"/>
</dbReference>
<dbReference type="SMART" id="SM00853">
    <property type="entry name" value="MutL_C"/>
    <property type="match status" value="1"/>
</dbReference>
<feature type="domain" description="MutL C-terminal dimerisation" evidence="3">
    <location>
        <begin position="619"/>
        <end position="775"/>
    </location>
</feature>
<dbReference type="Gene3D" id="3.30.230.10">
    <property type="match status" value="1"/>
</dbReference>
<dbReference type="NCBIfam" id="TIGR00585">
    <property type="entry name" value="mutl"/>
    <property type="match status" value="1"/>
</dbReference>
<dbReference type="STRING" id="984486.A0A1E3QN31"/>
<comment type="similarity">
    <text evidence="1">Belongs to the DNA mismatch repair MutL/HexB family.</text>
</comment>
<dbReference type="InterPro" id="IPR013507">
    <property type="entry name" value="DNA_mismatch_S5_2-like"/>
</dbReference>
<dbReference type="GO" id="GO:0032389">
    <property type="term" value="C:MutLalpha complex"/>
    <property type="evidence" value="ECO:0007669"/>
    <property type="project" value="TreeGrafter"/>
</dbReference>
<dbReference type="Pfam" id="PF01119">
    <property type="entry name" value="DNA_mis_repair"/>
    <property type="match status" value="1"/>
</dbReference>
<dbReference type="InterPro" id="IPR036890">
    <property type="entry name" value="HATPase_C_sf"/>
</dbReference>
<dbReference type="InterPro" id="IPR014790">
    <property type="entry name" value="MutL_C"/>
</dbReference>
<dbReference type="CDD" id="cd03484">
    <property type="entry name" value="MutL_Trans_hPMS_2_like"/>
    <property type="match status" value="1"/>
</dbReference>
<dbReference type="InterPro" id="IPR038973">
    <property type="entry name" value="MutL/Mlh/Pms-like"/>
</dbReference>
<dbReference type="GO" id="GO:0140664">
    <property type="term" value="F:ATP-dependent DNA damage sensor activity"/>
    <property type="evidence" value="ECO:0007669"/>
    <property type="project" value="InterPro"/>
</dbReference>
<name>A0A1E3QN31_9ASCO</name>
<evidence type="ECO:0000259" key="3">
    <source>
        <dbReference type="SMART" id="SM00853"/>
    </source>
</evidence>
<dbReference type="GO" id="GO:0016887">
    <property type="term" value="F:ATP hydrolysis activity"/>
    <property type="evidence" value="ECO:0007669"/>
    <property type="project" value="InterPro"/>
</dbReference>
<dbReference type="InterPro" id="IPR020568">
    <property type="entry name" value="Ribosomal_Su5_D2-typ_SF"/>
</dbReference>
<dbReference type="GeneID" id="30144983"/>
<reference evidence="6" key="1">
    <citation type="submission" date="2016-05" db="EMBL/GenBank/DDBJ databases">
        <title>Comparative genomics of biotechnologically important yeasts.</title>
        <authorList>
            <consortium name="DOE Joint Genome Institute"/>
            <person name="Riley R."/>
            <person name="Haridas S."/>
            <person name="Wolfe K.H."/>
            <person name="Lopes M.R."/>
            <person name="Hittinger C.T."/>
            <person name="Goker M."/>
            <person name="Salamov A."/>
            <person name="Wisecaver J."/>
            <person name="Long T.M."/>
            <person name="Aerts A.L."/>
            <person name="Barry K."/>
            <person name="Choi C."/>
            <person name="Clum A."/>
            <person name="Coughlan A.Y."/>
            <person name="Deshpande S."/>
            <person name="Douglass A.P."/>
            <person name="Hanson S.J."/>
            <person name="Klenk H.-P."/>
            <person name="Labutti K."/>
            <person name="Lapidus A."/>
            <person name="Lindquist E."/>
            <person name="Lipzen A."/>
            <person name="Meier-Kolthoff J.P."/>
            <person name="Ohm R.A."/>
            <person name="Otillar R.P."/>
            <person name="Pangilinan J."/>
            <person name="Peng Y."/>
            <person name="Rokas A."/>
            <person name="Rosa C.A."/>
            <person name="Scheuner C."/>
            <person name="Sibirny A.A."/>
            <person name="Slot J.C."/>
            <person name="Stielow J.B."/>
            <person name="Sun H."/>
            <person name="Kurtzman C.P."/>
            <person name="Blackwell M."/>
            <person name="Grigoriev I.V."/>
            <person name="Jeffries T.W."/>
        </authorList>
    </citation>
    <scope>NUCLEOTIDE SEQUENCE [LARGE SCALE GENOMIC DNA]</scope>
    <source>
        <strain evidence="6">NRRL Y-12698</strain>
    </source>
</reference>
<keyword evidence="2" id="KW-0227">DNA damage</keyword>
<dbReference type="GO" id="GO:0061982">
    <property type="term" value="P:meiosis I cell cycle process"/>
    <property type="evidence" value="ECO:0007669"/>
    <property type="project" value="UniProtKB-ARBA"/>
</dbReference>
<dbReference type="Gene3D" id="3.30.565.10">
    <property type="entry name" value="Histidine kinase-like ATPase, C-terminal domain"/>
    <property type="match status" value="1"/>
</dbReference>
<dbReference type="SUPFAM" id="SSF118116">
    <property type="entry name" value="DNA mismatch repair protein MutL"/>
    <property type="match status" value="1"/>
</dbReference>
<evidence type="ECO:0000256" key="2">
    <source>
        <dbReference type="ARBA" id="ARBA00022763"/>
    </source>
</evidence>
<dbReference type="PANTHER" id="PTHR10073">
    <property type="entry name" value="DNA MISMATCH REPAIR PROTEIN MLH, PMS, MUTL"/>
    <property type="match status" value="1"/>
</dbReference>
<evidence type="ECO:0000313" key="6">
    <source>
        <dbReference type="Proteomes" id="UP000094336"/>
    </source>
</evidence>
<dbReference type="SMART" id="SM01340">
    <property type="entry name" value="DNA_mis_repair"/>
    <property type="match status" value="1"/>
</dbReference>
<proteinExistence type="inferred from homology"/>
<evidence type="ECO:0000313" key="5">
    <source>
        <dbReference type="EMBL" id="ODQ79081.1"/>
    </source>
</evidence>
<dbReference type="GO" id="GO:0030983">
    <property type="term" value="F:mismatched DNA binding"/>
    <property type="evidence" value="ECO:0007669"/>
    <property type="project" value="InterPro"/>
</dbReference>
<dbReference type="FunFam" id="3.30.565.10:FF:000017">
    <property type="entry name" value="PMS1 homolog 1, mismatch repair system component"/>
    <property type="match status" value="1"/>
</dbReference>
<dbReference type="OrthoDB" id="10263226at2759"/>
<evidence type="ECO:0008006" key="7">
    <source>
        <dbReference type="Google" id="ProtNLM"/>
    </source>
</evidence>
<dbReference type="GO" id="GO:0005524">
    <property type="term" value="F:ATP binding"/>
    <property type="evidence" value="ECO:0007669"/>
    <property type="project" value="InterPro"/>
</dbReference>
<dbReference type="InterPro" id="IPR042120">
    <property type="entry name" value="MutL_C_dimsub"/>
</dbReference>
<dbReference type="AlphaFoldDB" id="A0A1E3QN31"/>
<dbReference type="SUPFAM" id="SSF54211">
    <property type="entry name" value="Ribosomal protein S5 domain 2-like"/>
    <property type="match status" value="1"/>
</dbReference>
<dbReference type="GO" id="GO:0006298">
    <property type="term" value="P:mismatch repair"/>
    <property type="evidence" value="ECO:0007669"/>
    <property type="project" value="InterPro"/>
</dbReference>
<dbReference type="PANTHER" id="PTHR10073:SF52">
    <property type="entry name" value="MISMATCH REPAIR ENDONUCLEASE PMS2"/>
    <property type="match status" value="1"/>
</dbReference>
<sequence length="821" mass="91348">MSISAISVGDVHRITSGQVIIDLTSAVKELVENAIDAHATRVDIVFKNHGISAIEVSDNGDGIPTSDHASICLKHTTSKLTTYEDLAHVATFGFRGEAMSSLCAIADVQVTTNTDPRIPRAAKLEFDRLGNLSASSVVSATKGTSVYVSNLFENLPVRRKDFMKNAKREHQKAMAILQAYAIINTGVRFTCHHVTERGKKTLLFSTAGNTLKGNLINVYGSNGMLGLIPLDLTLDIAKFKVKGAVGRPEITFVGFISNCSFGQGRSAGDRQLWYINKRPVNLPQFLKVMTEVYRSFNNVQFPVLILNMEIDPEALDINVTPDKRTVFVSNESVVLEELRERVYEMYLMLGNVIPRIQTTGLQMSGGKGPAFGDIVSTMRTREKFSVIDRSQSDTELSDHERLDSLTDLDKFRSLLLTPTPTSQTTSLETPTMVMNVGEQQFVTMVAKTRGGIQFTPEIELDADSAPKEDPLFAAEEESDDQGSCCSYGHGEKKAEGVPLSNETQKNVLLPLQELTMPDGGPPDVKLEDADFKIPSLISIAPTKRLGVLTFRSSKLIHNLKTGIKVNPAECVPIINAKSLMERAAPLDDKEVRDVAIDAVEAEKMLTLMVAKDDFLHMNIIGQFNLGFIIVTRKKQDSDATDLFVIDQHASDEKYNFETLQKTTVFQSQPLVIPRDLEMNAIDELVVMDNVAVFEKNGFRLKVWEDRHPGSRIQLLSLPMSKNTVFDLNDFDELLYLLKEASDSSDRVKRSLRCSKIRAMFAMRACRSSIMVGRHLKRGTMVQVVRNLGELDKPWNCPHGRPTMRHLMEMSNRTLFMEDYAS</sequence>
<dbReference type="Pfam" id="PF08676">
    <property type="entry name" value="MutL_C"/>
    <property type="match status" value="1"/>
</dbReference>
<dbReference type="InterPro" id="IPR037198">
    <property type="entry name" value="MutL_C_sf"/>
</dbReference>
<evidence type="ECO:0000259" key="4">
    <source>
        <dbReference type="SMART" id="SM01340"/>
    </source>
</evidence>
<dbReference type="Gene3D" id="3.30.1540.20">
    <property type="entry name" value="MutL, C-terminal domain, dimerisation subdomain"/>
    <property type="match status" value="1"/>
</dbReference>
<keyword evidence="6" id="KW-1185">Reference proteome</keyword>
<gene>
    <name evidence="5" type="ORF">BABINDRAFT_14083</name>
</gene>
<dbReference type="Pfam" id="PF13589">
    <property type="entry name" value="HATPase_c_3"/>
    <property type="match status" value="1"/>
</dbReference>
<feature type="domain" description="DNA mismatch repair protein S5" evidence="4">
    <location>
        <begin position="215"/>
        <end position="347"/>
    </location>
</feature>
<accession>A0A1E3QN31</accession>
<dbReference type="EMBL" id="KV454433">
    <property type="protein sequence ID" value="ODQ79081.1"/>
    <property type="molecule type" value="Genomic_DNA"/>
</dbReference>
<dbReference type="RefSeq" id="XP_018984409.1">
    <property type="nucleotide sequence ID" value="XM_019127130.1"/>
</dbReference>
<dbReference type="Gene3D" id="3.30.1370.100">
    <property type="entry name" value="MutL, C-terminal domain, regulatory subdomain"/>
    <property type="match status" value="1"/>
</dbReference>
<dbReference type="InterPro" id="IPR014721">
    <property type="entry name" value="Ribsml_uS5_D2-typ_fold_subgr"/>
</dbReference>
<protein>
    <recommendedName>
        <fullName evidence="7">DNA mismatch repair protein S5 domain-containing protein</fullName>
    </recommendedName>
</protein>
<dbReference type="CDD" id="cd16926">
    <property type="entry name" value="HATPase_MutL-MLH-PMS-like"/>
    <property type="match status" value="1"/>
</dbReference>
<organism evidence="5 6">
    <name type="scientific">Babjeviella inositovora NRRL Y-12698</name>
    <dbReference type="NCBI Taxonomy" id="984486"/>
    <lineage>
        <taxon>Eukaryota</taxon>
        <taxon>Fungi</taxon>
        <taxon>Dikarya</taxon>
        <taxon>Ascomycota</taxon>
        <taxon>Saccharomycotina</taxon>
        <taxon>Pichiomycetes</taxon>
        <taxon>Serinales incertae sedis</taxon>
        <taxon>Babjeviella</taxon>
    </lineage>
</organism>
<evidence type="ECO:0000256" key="1">
    <source>
        <dbReference type="ARBA" id="ARBA00006082"/>
    </source>
</evidence>
<dbReference type="InterPro" id="IPR002099">
    <property type="entry name" value="MutL/Mlh/PMS"/>
</dbReference>
<dbReference type="SUPFAM" id="SSF55874">
    <property type="entry name" value="ATPase domain of HSP90 chaperone/DNA topoisomerase II/histidine kinase"/>
    <property type="match status" value="1"/>
</dbReference>
<dbReference type="InterPro" id="IPR042121">
    <property type="entry name" value="MutL_C_regsub"/>
</dbReference>